<dbReference type="InterPro" id="IPR050321">
    <property type="entry name" value="Glycosyltr_2/OpgH_subfam"/>
</dbReference>
<dbReference type="Pfam" id="PF13641">
    <property type="entry name" value="Glyco_tranf_2_3"/>
    <property type="match status" value="1"/>
</dbReference>
<comment type="caution">
    <text evidence="8">The sequence shown here is derived from an EMBL/GenBank/DDBJ whole genome shotgun (WGS) entry which is preliminary data.</text>
</comment>
<evidence type="ECO:0000256" key="2">
    <source>
        <dbReference type="ARBA" id="ARBA00022676"/>
    </source>
</evidence>
<dbReference type="GO" id="GO:0005886">
    <property type="term" value="C:plasma membrane"/>
    <property type="evidence" value="ECO:0007669"/>
    <property type="project" value="TreeGrafter"/>
</dbReference>
<dbReference type="GO" id="GO:0016758">
    <property type="term" value="F:hexosyltransferase activity"/>
    <property type="evidence" value="ECO:0007669"/>
    <property type="project" value="TreeGrafter"/>
</dbReference>
<keyword evidence="3 8" id="KW-0808">Transferase</keyword>
<organism evidence="8">
    <name type="scientific">Desulfobacca acetoxidans</name>
    <dbReference type="NCBI Taxonomy" id="60893"/>
    <lineage>
        <taxon>Bacteria</taxon>
        <taxon>Pseudomonadati</taxon>
        <taxon>Thermodesulfobacteriota</taxon>
        <taxon>Desulfobaccia</taxon>
        <taxon>Desulfobaccales</taxon>
        <taxon>Desulfobaccaceae</taxon>
        <taxon>Desulfobacca</taxon>
    </lineage>
</organism>
<feature type="transmembrane region" description="Helical" evidence="7">
    <location>
        <begin position="454"/>
        <end position="474"/>
    </location>
</feature>
<accession>A0A7C3Z3M9</accession>
<name>A0A7C3Z3M9_9BACT</name>
<dbReference type="EMBL" id="DTMF01000312">
    <property type="protein sequence ID" value="HGF35265.1"/>
    <property type="molecule type" value="Genomic_DNA"/>
</dbReference>
<feature type="transmembrane region" description="Helical" evidence="7">
    <location>
        <begin position="344"/>
        <end position="366"/>
    </location>
</feature>
<evidence type="ECO:0000256" key="6">
    <source>
        <dbReference type="ARBA" id="ARBA00023136"/>
    </source>
</evidence>
<dbReference type="InterPro" id="IPR029044">
    <property type="entry name" value="Nucleotide-diphossugar_trans"/>
</dbReference>
<dbReference type="AlphaFoldDB" id="A0A7C3Z3M9"/>
<evidence type="ECO:0000256" key="7">
    <source>
        <dbReference type="SAM" id="Phobius"/>
    </source>
</evidence>
<protein>
    <submittedName>
        <fullName evidence="8">Glycosyltransferase</fullName>
    </submittedName>
</protein>
<dbReference type="PANTHER" id="PTHR43867:SF2">
    <property type="entry name" value="CELLULOSE SYNTHASE CATALYTIC SUBUNIT A [UDP-FORMING]"/>
    <property type="match status" value="1"/>
</dbReference>
<feature type="transmembrane region" description="Helical" evidence="7">
    <location>
        <begin position="386"/>
        <end position="404"/>
    </location>
</feature>
<sequence length="525" mass="60430">MSLDRVQTFLAAWRRPLLHRRYRDLEDRPRRLAARYLSLLTLLLGGLYLGWLAPLMWRAPGDQSVLFFLAETLAYVLIVFLAWDLWKLRYHRPEGLEIETFHPVDIFVTYCGEPLEVIRTTLKAVSRITYEPKQVYVLDDANSPQVAEMAQSLGFHYHSRLQDGLPRRDAKSGNLNYGLGLSQGELILVLDADQVPTPEILTRLVGFFRLPKIAYVQSQQTFHLPEGDPFFNRDEIFYEVIQLSNDQANAVISCGSGVLYRRAALEEMGGFATWNILEDMTSSYELLSRGWKGLYFPYPLTKGLAPLNLAGVYRQRFQWCLDSMRLFFWDNPLIKPGLGFSQRLHFLVIMMNYLISGLIFPAFYFLPLLGYWEGYSCFQDHEWCYLTLRGLYLMATILMFRYLFFKKDALKQFKVLCGLSPVYAAAILTALVHPPGRKPSYRINNHNPFAEASGYLLLLPQLAIITLHLVLPLLSLHLGWAPPHIIVTNGFFSAFIIWVMSDLVLAGLRKPQWQPAMHPRQVYGS</sequence>
<evidence type="ECO:0000313" key="8">
    <source>
        <dbReference type="EMBL" id="HGF35265.1"/>
    </source>
</evidence>
<dbReference type="PANTHER" id="PTHR43867">
    <property type="entry name" value="CELLULOSE SYNTHASE CATALYTIC SUBUNIT A [UDP-FORMING]"/>
    <property type="match status" value="1"/>
</dbReference>
<feature type="transmembrane region" description="Helical" evidence="7">
    <location>
        <begin position="33"/>
        <end position="53"/>
    </location>
</feature>
<feature type="transmembrane region" description="Helical" evidence="7">
    <location>
        <begin position="486"/>
        <end position="508"/>
    </location>
</feature>
<keyword evidence="4 7" id="KW-0812">Transmembrane</keyword>
<keyword evidence="2" id="KW-0328">Glycosyltransferase</keyword>
<reference evidence="8" key="1">
    <citation type="journal article" date="2020" name="mSystems">
        <title>Genome- and Community-Level Interaction Insights into Carbon Utilization and Element Cycling Functions of Hydrothermarchaeota in Hydrothermal Sediment.</title>
        <authorList>
            <person name="Zhou Z."/>
            <person name="Liu Y."/>
            <person name="Xu W."/>
            <person name="Pan J."/>
            <person name="Luo Z.H."/>
            <person name="Li M."/>
        </authorList>
    </citation>
    <scope>NUCLEOTIDE SEQUENCE [LARGE SCALE GENOMIC DNA]</scope>
    <source>
        <strain evidence="8">SpSt-897</strain>
    </source>
</reference>
<dbReference type="Gene3D" id="3.90.550.10">
    <property type="entry name" value="Spore Coat Polysaccharide Biosynthesis Protein SpsA, Chain A"/>
    <property type="match status" value="1"/>
</dbReference>
<comment type="subcellular location">
    <subcellularLocation>
        <location evidence="1">Membrane</location>
        <topology evidence="1">Multi-pass membrane protein</topology>
    </subcellularLocation>
</comment>
<keyword evidence="6 7" id="KW-0472">Membrane</keyword>
<feature type="transmembrane region" description="Helical" evidence="7">
    <location>
        <begin position="65"/>
        <end position="86"/>
    </location>
</feature>
<dbReference type="SUPFAM" id="SSF53448">
    <property type="entry name" value="Nucleotide-diphospho-sugar transferases"/>
    <property type="match status" value="1"/>
</dbReference>
<evidence type="ECO:0000256" key="5">
    <source>
        <dbReference type="ARBA" id="ARBA00022989"/>
    </source>
</evidence>
<proteinExistence type="predicted"/>
<dbReference type="CDD" id="cd06421">
    <property type="entry name" value="CESA_CelA_like"/>
    <property type="match status" value="1"/>
</dbReference>
<evidence type="ECO:0000256" key="4">
    <source>
        <dbReference type="ARBA" id="ARBA00022692"/>
    </source>
</evidence>
<keyword evidence="5 7" id="KW-1133">Transmembrane helix</keyword>
<gene>
    <name evidence="8" type="ORF">ENW96_12950</name>
</gene>
<evidence type="ECO:0000256" key="1">
    <source>
        <dbReference type="ARBA" id="ARBA00004141"/>
    </source>
</evidence>
<evidence type="ECO:0000256" key="3">
    <source>
        <dbReference type="ARBA" id="ARBA00022679"/>
    </source>
</evidence>